<evidence type="ECO:0000313" key="1">
    <source>
        <dbReference type="EMBL" id="VAX18352.1"/>
    </source>
</evidence>
<protein>
    <submittedName>
        <fullName evidence="1">Uncharacterized protein</fullName>
    </submittedName>
</protein>
<accession>A0A3B1BQZ2</accession>
<reference evidence="1" key="1">
    <citation type="submission" date="2018-06" db="EMBL/GenBank/DDBJ databases">
        <authorList>
            <person name="Zhirakovskaya E."/>
        </authorList>
    </citation>
    <scope>NUCLEOTIDE SEQUENCE</scope>
</reference>
<dbReference type="EMBL" id="UOGB01000107">
    <property type="protein sequence ID" value="VAX18352.1"/>
    <property type="molecule type" value="Genomic_DNA"/>
</dbReference>
<dbReference type="AlphaFoldDB" id="A0A3B1BQZ2"/>
<organism evidence="1">
    <name type="scientific">hydrothermal vent metagenome</name>
    <dbReference type="NCBI Taxonomy" id="652676"/>
    <lineage>
        <taxon>unclassified sequences</taxon>
        <taxon>metagenomes</taxon>
        <taxon>ecological metagenomes</taxon>
    </lineage>
</organism>
<name>A0A3B1BQZ2_9ZZZZ</name>
<gene>
    <name evidence="1" type="ORF">MNBD_NITROSPINAE03-185</name>
</gene>
<sequence length="232" mass="26097">MKNKVGAIIGWIGTAFLILAMAAVVGAGEKKDTVKRYNKTSFGQFRTAVGLDMFLKANPGYKKSDETGWVEFVRDRFDYGKIWAPAPEKMVMSKRTLSHMGAVLVTSAENACGTAPRLLFLKSSDTKKGDSSFELFAFEYNICDTTGLLSPEDMVDRYIAKYGMYEQKDYDRNMIVYTNVTERYKVGARPFSGKENERGLTVTVVDDKIFENVYRSWRGALRKADKSISTSL</sequence>
<proteinExistence type="predicted"/>